<dbReference type="InterPro" id="IPR042099">
    <property type="entry name" value="ANL_N_sf"/>
</dbReference>
<comment type="caution">
    <text evidence="3">The sequence shown here is derived from an EMBL/GenBank/DDBJ whole genome shotgun (WGS) entry which is preliminary data.</text>
</comment>
<evidence type="ECO:0000313" key="3">
    <source>
        <dbReference type="EMBL" id="RZU03005.1"/>
    </source>
</evidence>
<dbReference type="OrthoDB" id="9787658at2"/>
<evidence type="ECO:0000313" key="4">
    <source>
        <dbReference type="Proteomes" id="UP000293671"/>
    </source>
</evidence>
<dbReference type="Pfam" id="PF22818">
    <property type="entry name" value="ApeI-like"/>
    <property type="match status" value="1"/>
</dbReference>
<dbReference type="InterPro" id="IPR000873">
    <property type="entry name" value="AMP-dep_synth/lig_dom"/>
</dbReference>
<sequence>MAELIALGELALPAAADAARVLALRDAQALTRADWLAAVDRWQTLLIATPGPVIALHHDDPFEFSAALWGAWHAGKRVCIPADRQPATLERLRPQVDALAGELPGGLLPAADSVMPIERRALDPQRASLLLFTSGSSGEPAAIPKSLAQLQAEIEVQHALHGIGWAADAELQVHATVSHHHIYGLLFALLWPLAAGRVFATRRIVYPEEMVARLAAAPSLLVASPAHLKRLPEQLDWAALRGHVRAVLSSGGPLLPESAQQALTAFGVAPIEIYGSSETGGIAWRQRALHGDAWQLLPGVDWRVEAELLELSSPFLPDRDWYRTSDRVQPQEGGHAFTLLGRVDRIVKIEEKRVSLTAIEQALRSNPLLADARALVLAGAGGERIAVVSVPSEAGWELIETQGERVLHERLREGLAAQVERVALPRRWREVLALPFNAQGKLPEATLRGLFEHEGEAAPARHWLRRDETHAEARLWLASFDAAFDGHFPGAPILAGVLQLDWAIAAAREAFGSRGAVLRMEALKFQQPVRPATRLTLALEWRAESSTLVFAWSSRVGSHSGGRLVFGECVDA</sequence>
<reference evidence="3 4" key="1">
    <citation type="submission" date="2019-02" db="EMBL/GenBank/DDBJ databases">
        <title>Genomic Encyclopedia of Type Strains, Phase IV (KMG-IV): sequencing the most valuable type-strain genomes for metagenomic binning, comparative biology and taxonomic classification.</title>
        <authorList>
            <person name="Goeker M."/>
        </authorList>
    </citation>
    <scope>NUCLEOTIDE SEQUENCE [LARGE SCALE GENOMIC DNA]</scope>
    <source>
        <strain evidence="3 4">DSM 19570</strain>
    </source>
</reference>
<accession>A0A4Q7W268</accession>
<dbReference type="Pfam" id="PF00501">
    <property type="entry name" value="AMP-binding"/>
    <property type="match status" value="1"/>
</dbReference>
<dbReference type="RefSeq" id="WP_130430716.1">
    <property type="nucleotide sequence ID" value="NZ_SHKP01000004.1"/>
</dbReference>
<keyword evidence="4" id="KW-1185">Reference proteome</keyword>
<feature type="domain" description="AMP-dependent synthetase/ligase" evidence="1">
    <location>
        <begin position="116"/>
        <end position="292"/>
    </location>
</feature>
<name>A0A4Q7W268_9BURK</name>
<dbReference type="EMBL" id="SHKP01000004">
    <property type="protein sequence ID" value="RZU03005.1"/>
    <property type="molecule type" value="Genomic_DNA"/>
</dbReference>
<dbReference type="SUPFAM" id="SSF54637">
    <property type="entry name" value="Thioesterase/thiol ester dehydrase-isomerase"/>
    <property type="match status" value="1"/>
</dbReference>
<dbReference type="InterPro" id="IPR029069">
    <property type="entry name" value="HotDog_dom_sf"/>
</dbReference>
<dbReference type="Proteomes" id="UP000293671">
    <property type="component" value="Unassembled WGS sequence"/>
</dbReference>
<gene>
    <name evidence="3" type="ORF">EV670_1036</name>
</gene>
<dbReference type="PANTHER" id="PTHR45398:SF1">
    <property type="entry name" value="ENZYME, PUTATIVE (JCVI)-RELATED"/>
    <property type="match status" value="1"/>
</dbReference>
<proteinExistence type="predicted"/>
<dbReference type="InterPro" id="IPR054545">
    <property type="entry name" value="ApeI-like"/>
</dbReference>
<evidence type="ECO:0000259" key="2">
    <source>
        <dbReference type="Pfam" id="PF22818"/>
    </source>
</evidence>
<dbReference type="Gene3D" id="3.40.50.12780">
    <property type="entry name" value="N-terminal domain of ligase-like"/>
    <property type="match status" value="1"/>
</dbReference>
<dbReference type="Gene3D" id="3.30.300.30">
    <property type="match status" value="1"/>
</dbReference>
<dbReference type="AlphaFoldDB" id="A0A4Q7W268"/>
<dbReference type="PANTHER" id="PTHR45398">
    <property type="match status" value="1"/>
</dbReference>
<evidence type="ECO:0000259" key="1">
    <source>
        <dbReference type="Pfam" id="PF00501"/>
    </source>
</evidence>
<feature type="domain" description="ApeI dehydratase-like" evidence="2">
    <location>
        <begin position="466"/>
        <end position="556"/>
    </location>
</feature>
<dbReference type="InterPro" id="IPR045851">
    <property type="entry name" value="AMP-bd_C_sf"/>
</dbReference>
<dbReference type="Gene3D" id="3.10.129.10">
    <property type="entry name" value="Hotdog Thioesterase"/>
    <property type="match status" value="1"/>
</dbReference>
<organism evidence="3 4">
    <name type="scientific">Rivibacter subsaxonicus</name>
    <dbReference type="NCBI Taxonomy" id="457575"/>
    <lineage>
        <taxon>Bacteria</taxon>
        <taxon>Pseudomonadati</taxon>
        <taxon>Pseudomonadota</taxon>
        <taxon>Betaproteobacteria</taxon>
        <taxon>Burkholderiales</taxon>
        <taxon>Rivibacter</taxon>
    </lineage>
</organism>
<dbReference type="SUPFAM" id="SSF56801">
    <property type="entry name" value="Acetyl-CoA synthetase-like"/>
    <property type="match status" value="1"/>
</dbReference>
<protein>
    <submittedName>
        <fullName evidence="3">AMP-binding enzyme</fullName>
    </submittedName>
</protein>